<reference evidence="2" key="1">
    <citation type="journal article" date="2020" name="Stud. Mycol.">
        <title>101 Dothideomycetes genomes: a test case for predicting lifestyles and emergence of pathogens.</title>
        <authorList>
            <person name="Haridas S."/>
            <person name="Albert R."/>
            <person name="Binder M."/>
            <person name="Bloem J."/>
            <person name="Labutti K."/>
            <person name="Salamov A."/>
            <person name="Andreopoulos B."/>
            <person name="Baker S."/>
            <person name="Barry K."/>
            <person name="Bills G."/>
            <person name="Bluhm B."/>
            <person name="Cannon C."/>
            <person name="Castanera R."/>
            <person name="Culley D."/>
            <person name="Daum C."/>
            <person name="Ezra D."/>
            <person name="Gonzalez J."/>
            <person name="Henrissat B."/>
            <person name="Kuo A."/>
            <person name="Liang C."/>
            <person name="Lipzen A."/>
            <person name="Lutzoni F."/>
            <person name="Magnuson J."/>
            <person name="Mondo S."/>
            <person name="Nolan M."/>
            <person name="Ohm R."/>
            <person name="Pangilinan J."/>
            <person name="Park H.-J."/>
            <person name="Ramirez L."/>
            <person name="Alfaro M."/>
            <person name="Sun H."/>
            <person name="Tritt A."/>
            <person name="Yoshinaga Y."/>
            <person name="Zwiers L.-H."/>
            <person name="Turgeon B."/>
            <person name="Goodwin S."/>
            <person name="Spatafora J."/>
            <person name="Crous P."/>
            <person name="Grigoriev I."/>
        </authorList>
    </citation>
    <scope>NUCLEOTIDE SEQUENCE</scope>
    <source>
        <strain evidence="2">CBS 110217</strain>
    </source>
</reference>
<dbReference type="AlphaFoldDB" id="A0A9P4LQB8"/>
<gene>
    <name evidence="2" type="ORF">EK21DRAFT_109210</name>
</gene>
<evidence type="ECO:0000256" key="1">
    <source>
        <dbReference type="SAM" id="MobiDB-lite"/>
    </source>
</evidence>
<dbReference type="Proteomes" id="UP000799777">
    <property type="component" value="Unassembled WGS sequence"/>
</dbReference>
<evidence type="ECO:0000313" key="3">
    <source>
        <dbReference type="Proteomes" id="UP000799777"/>
    </source>
</evidence>
<comment type="caution">
    <text evidence="2">The sequence shown here is derived from an EMBL/GenBank/DDBJ whole genome shotgun (WGS) entry which is preliminary data.</text>
</comment>
<keyword evidence="3" id="KW-1185">Reference proteome</keyword>
<proteinExistence type="predicted"/>
<feature type="region of interest" description="Disordered" evidence="1">
    <location>
        <begin position="1"/>
        <end position="27"/>
    </location>
</feature>
<feature type="compositionally biased region" description="Polar residues" evidence="1">
    <location>
        <begin position="1"/>
        <end position="17"/>
    </location>
</feature>
<dbReference type="EMBL" id="ML978168">
    <property type="protein sequence ID" value="KAF2033075.1"/>
    <property type="molecule type" value="Genomic_DNA"/>
</dbReference>
<evidence type="ECO:0000313" key="2">
    <source>
        <dbReference type="EMBL" id="KAF2033075.1"/>
    </source>
</evidence>
<organism evidence="2 3">
    <name type="scientific">Setomelanomma holmii</name>
    <dbReference type="NCBI Taxonomy" id="210430"/>
    <lineage>
        <taxon>Eukaryota</taxon>
        <taxon>Fungi</taxon>
        <taxon>Dikarya</taxon>
        <taxon>Ascomycota</taxon>
        <taxon>Pezizomycotina</taxon>
        <taxon>Dothideomycetes</taxon>
        <taxon>Pleosporomycetidae</taxon>
        <taxon>Pleosporales</taxon>
        <taxon>Pleosporineae</taxon>
        <taxon>Phaeosphaeriaceae</taxon>
        <taxon>Setomelanomma</taxon>
    </lineage>
</organism>
<feature type="region of interest" description="Disordered" evidence="1">
    <location>
        <begin position="83"/>
        <end position="102"/>
    </location>
</feature>
<feature type="region of interest" description="Disordered" evidence="1">
    <location>
        <begin position="460"/>
        <end position="494"/>
    </location>
</feature>
<sequence length="554" mass="62427">MAATTERNTAFFTQDSPRISKRKADESEDEIVVQQEWVTLTQDVDEEAQRRNELRRIAHIKSYTMKTPPPRVAQLFPNVSVLRSDKDVSPSRPRPRKKPKIDQIPVVKDEVGSGTICGHEVQPGILPLYSKQHQACPPCQLSNAMKHLTSTQQWILDNGGIGGFQGGKKKRGRSVILDDNANDISYRHAKKRWLDLAIELEYISRYEQAWEAEQIAAGAGPDSVSSWQYSATNALKCYEEEVAKGTFNEVERTDAIRMRKRGREWEVSTDPEYPESDEDDKTARHLWPNKVQRQFIEASSIPGVDLTSTIEDNPPKRKRRRIDAKVRINPVCYVRSEADVDELRHAASSFSVAFLEGTTGAPLCTKLYDGPLRSKRQWSRSNRYIYEVGDWTTPDDSENVDTSGDTFKTWNEGWTKYIDNLQQKADDMDAAALARNLEEARAIEEQSLNERPEWFSWDVESEHGDAQTSPPPSSQASVETLSADVDTEQDWEDPPHSIPDIQEAFGGAIVGAESTSTQRSLRTVQSGSGNTALNAFHTGVFAAVLTFLKAFHRI</sequence>
<name>A0A9P4LQB8_9PLEO</name>
<dbReference type="OrthoDB" id="3669832at2759"/>
<protein>
    <submittedName>
        <fullName evidence="2">Uncharacterized protein</fullName>
    </submittedName>
</protein>
<accession>A0A9P4LQB8</accession>